<accession>A0A7G6E0J9</accession>
<keyword evidence="3" id="KW-1185">Reference proteome</keyword>
<keyword evidence="1" id="KW-0472">Membrane</keyword>
<dbReference type="RefSeq" id="WP_034421371.1">
    <property type="nucleotide sequence ID" value="NZ_CP045798.1"/>
</dbReference>
<evidence type="ECO:0000256" key="1">
    <source>
        <dbReference type="SAM" id="Phobius"/>
    </source>
</evidence>
<sequence>MRQARDIALISLLAVIIAISGSFKVPSPFPGTEFQLSAPLAVAIAACFGFTRYILAGLVASLLTLLLGTHTVMNVMIAMTFRLVAGGAIALLGPRFWVVCLAGPLGSTAARVVVWLLLGKGLLPLLVASLPGMIFTALTAWPLTKILARIKNATSWRDVPYAEKTV</sequence>
<name>A0A7G6E0J9_THEFR</name>
<dbReference type="KEGG" id="tfr:BR63_04285"/>
<dbReference type="AlphaFoldDB" id="A0A7G6E0J9"/>
<gene>
    <name evidence="2" type="ORF">BR63_04285</name>
</gene>
<proteinExistence type="predicted"/>
<feature type="transmembrane region" description="Helical" evidence="1">
    <location>
        <begin position="125"/>
        <end position="143"/>
    </location>
</feature>
<dbReference type="Proteomes" id="UP000515847">
    <property type="component" value="Chromosome"/>
</dbReference>
<keyword evidence="1" id="KW-1133">Transmembrane helix</keyword>
<dbReference type="EMBL" id="CP045798">
    <property type="protein sequence ID" value="QNB45603.1"/>
    <property type="molecule type" value="Genomic_DNA"/>
</dbReference>
<keyword evidence="1" id="KW-0812">Transmembrane</keyword>
<protein>
    <recommendedName>
        <fullName evidence="4">BioX family protein</fullName>
    </recommendedName>
</protein>
<evidence type="ECO:0000313" key="3">
    <source>
        <dbReference type="Proteomes" id="UP000515847"/>
    </source>
</evidence>
<feature type="transmembrane region" description="Helical" evidence="1">
    <location>
        <begin position="40"/>
        <end position="65"/>
    </location>
</feature>
<evidence type="ECO:0008006" key="4">
    <source>
        <dbReference type="Google" id="ProtNLM"/>
    </source>
</evidence>
<organism evidence="2 3">
    <name type="scientific">Thermanaerosceptrum fracticalcis</name>
    <dbReference type="NCBI Taxonomy" id="1712410"/>
    <lineage>
        <taxon>Bacteria</taxon>
        <taxon>Bacillati</taxon>
        <taxon>Bacillota</taxon>
        <taxon>Clostridia</taxon>
        <taxon>Eubacteriales</taxon>
        <taxon>Peptococcaceae</taxon>
        <taxon>Thermanaerosceptrum</taxon>
    </lineage>
</organism>
<reference evidence="2 3" key="1">
    <citation type="journal article" date="2019" name="Front. Microbiol.">
        <title>Thermoanaerosceptrum fracticalcis gen. nov. sp. nov., a Novel Fumarate-Fermenting Microorganism From a Deep Fractured Carbonate Aquifer of the US Great Basin.</title>
        <authorList>
            <person name="Hamilton-Brehm S.D."/>
            <person name="Stewart L.E."/>
            <person name="Zavarin M."/>
            <person name="Caldwell M."/>
            <person name="Lawson P.A."/>
            <person name="Onstott T.C."/>
            <person name="Grzymski J."/>
            <person name="Neveux I."/>
            <person name="Lollar B.S."/>
            <person name="Russell C.E."/>
            <person name="Moser D.P."/>
        </authorList>
    </citation>
    <scope>NUCLEOTIDE SEQUENCE [LARGE SCALE GENOMIC DNA]</scope>
    <source>
        <strain evidence="2 3">DRI-13</strain>
    </source>
</reference>
<dbReference type="OrthoDB" id="1750926at2"/>
<evidence type="ECO:0000313" key="2">
    <source>
        <dbReference type="EMBL" id="QNB45603.1"/>
    </source>
</evidence>
<dbReference type="Gene3D" id="1.10.1760.20">
    <property type="match status" value="1"/>
</dbReference>